<keyword evidence="7 8" id="KW-0411">Iron-sulfur</keyword>
<dbReference type="NCBIfam" id="TIGR02493">
    <property type="entry name" value="PFLA"/>
    <property type="match status" value="1"/>
</dbReference>
<feature type="domain" description="Radical SAM core" evidence="9">
    <location>
        <begin position="17"/>
        <end position="242"/>
    </location>
</feature>
<evidence type="ECO:0000256" key="7">
    <source>
        <dbReference type="ARBA" id="ARBA00023014"/>
    </source>
</evidence>
<protein>
    <recommendedName>
        <fullName evidence="8">Pyruvate formate-lyase-activating enzyme</fullName>
        <ecNumber evidence="8">1.97.1.4</ecNumber>
    </recommendedName>
</protein>
<dbReference type="PANTHER" id="PTHR30352">
    <property type="entry name" value="PYRUVATE FORMATE-LYASE-ACTIVATING ENZYME"/>
    <property type="match status" value="1"/>
</dbReference>
<evidence type="ECO:0000256" key="5">
    <source>
        <dbReference type="ARBA" id="ARBA00023002"/>
    </source>
</evidence>
<reference evidence="10 11" key="1">
    <citation type="journal article" date="2010" name="Stand. Genomic Sci.">
        <title>Complete genome sequence of Ilyobacter polytropus type strain (CuHbu1).</title>
        <authorList>
            <person name="Sikorski J."/>
            <person name="Chertkov O."/>
            <person name="Lapidus A."/>
            <person name="Nolan M."/>
            <person name="Lucas S."/>
            <person name="Del Rio T.G."/>
            <person name="Tice H."/>
            <person name="Cheng J.F."/>
            <person name="Tapia R."/>
            <person name="Han C."/>
            <person name="Goodwin L."/>
            <person name="Pitluck S."/>
            <person name="Liolios K."/>
            <person name="Ivanova N."/>
            <person name="Mavromatis K."/>
            <person name="Mikhailova N."/>
            <person name="Pati A."/>
            <person name="Chen A."/>
            <person name="Palaniappan K."/>
            <person name="Land M."/>
            <person name="Hauser L."/>
            <person name="Chang Y.J."/>
            <person name="Jeffries C.D."/>
            <person name="Brambilla E."/>
            <person name="Yasawong M."/>
            <person name="Rohde M."/>
            <person name="Pukall R."/>
            <person name="Spring S."/>
            <person name="Goker M."/>
            <person name="Woyke T."/>
            <person name="Bristow J."/>
            <person name="Eisen J.A."/>
            <person name="Markowitz V."/>
            <person name="Hugenholtz P."/>
            <person name="Kyrpides N.C."/>
            <person name="Klenk H.P."/>
        </authorList>
    </citation>
    <scope>NUCLEOTIDE SEQUENCE [LARGE SCALE GENOMIC DNA]</scope>
    <source>
        <strain evidence="11">ATCC 51220 / DSM 2926 / LMG 16218 / CuHBu1</strain>
    </source>
</reference>
<organism evidence="10 11">
    <name type="scientific">Ilyobacter polytropus (strain ATCC 51220 / DSM 2926 / LMG 16218 / CuHBu1)</name>
    <dbReference type="NCBI Taxonomy" id="572544"/>
    <lineage>
        <taxon>Bacteria</taxon>
        <taxon>Fusobacteriati</taxon>
        <taxon>Fusobacteriota</taxon>
        <taxon>Fusobacteriia</taxon>
        <taxon>Fusobacteriales</taxon>
        <taxon>Fusobacteriaceae</taxon>
        <taxon>Ilyobacter</taxon>
    </lineage>
</organism>
<evidence type="ECO:0000259" key="9">
    <source>
        <dbReference type="PROSITE" id="PS51918"/>
    </source>
</evidence>
<keyword evidence="3 8" id="KW-0949">S-adenosyl-L-methionine</keyword>
<dbReference type="Pfam" id="PF04055">
    <property type="entry name" value="Radical_SAM"/>
    <property type="match status" value="1"/>
</dbReference>
<accession>E3H746</accession>
<comment type="function">
    <text evidence="8">Activation of pyruvate formate-lyase under anaerobic conditions by generation of an organic free radical, using S-adenosylmethionine and reduced flavodoxin as cosubstrates to produce 5'-deoxy-adenosine.</text>
</comment>
<gene>
    <name evidence="10" type="ordered locus">Ilyop_0153</name>
</gene>
<dbReference type="HOGENOM" id="CLU_058969_1_1_0"/>
<dbReference type="GO" id="GO:0043365">
    <property type="term" value="F:[formate-C-acetyltransferase]-activating enzyme activity"/>
    <property type="evidence" value="ECO:0007669"/>
    <property type="project" value="UniProtKB-UniRule"/>
</dbReference>
<evidence type="ECO:0000256" key="6">
    <source>
        <dbReference type="ARBA" id="ARBA00023004"/>
    </source>
</evidence>
<keyword evidence="10" id="KW-0670">Pyruvate</keyword>
<evidence type="ECO:0000313" key="11">
    <source>
        <dbReference type="Proteomes" id="UP000006875"/>
    </source>
</evidence>
<dbReference type="STRING" id="572544.Ilyop_0153"/>
<dbReference type="InterPro" id="IPR007197">
    <property type="entry name" value="rSAM"/>
</dbReference>
<dbReference type="Proteomes" id="UP000006875">
    <property type="component" value="Chromosome"/>
</dbReference>
<comment type="similarity">
    <text evidence="1 8">Belongs to the organic radical-activating enzymes family.</text>
</comment>
<evidence type="ECO:0000256" key="8">
    <source>
        <dbReference type="RuleBase" id="RU362053"/>
    </source>
</evidence>
<evidence type="ECO:0000256" key="4">
    <source>
        <dbReference type="ARBA" id="ARBA00022723"/>
    </source>
</evidence>
<keyword evidence="2 8" id="KW-0004">4Fe-4S</keyword>
<keyword evidence="5 8" id="KW-0560">Oxidoreductase</keyword>
<dbReference type="KEGG" id="ipo:Ilyop_0153"/>
<dbReference type="CDD" id="cd01335">
    <property type="entry name" value="Radical_SAM"/>
    <property type="match status" value="1"/>
</dbReference>
<keyword evidence="4 8" id="KW-0479">Metal-binding</keyword>
<evidence type="ECO:0000256" key="2">
    <source>
        <dbReference type="ARBA" id="ARBA00022485"/>
    </source>
</evidence>
<dbReference type="InterPro" id="IPR058240">
    <property type="entry name" value="rSAM_sf"/>
</dbReference>
<dbReference type="OrthoDB" id="9782387at2"/>
<dbReference type="InterPro" id="IPR001989">
    <property type="entry name" value="Radical_activat_CS"/>
</dbReference>
<dbReference type="GO" id="GO:0046872">
    <property type="term" value="F:metal ion binding"/>
    <property type="evidence" value="ECO:0007669"/>
    <property type="project" value="UniProtKB-UniRule"/>
</dbReference>
<dbReference type="GO" id="GO:0005737">
    <property type="term" value="C:cytoplasm"/>
    <property type="evidence" value="ECO:0007669"/>
    <property type="project" value="UniProtKB-SubCell"/>
</dbReference>
<dbReference type="EMBL" id="CP002281">
    <property type="protein sequence ID" value="ADO81942.1"/>
    <property type="molecule type" value="Genomic_DNA"/>
</dbReference>
<dbReference type="SUPFAM" id="SSF102114">
    <property type="entry name" value="Radical SAM enzymes"/>
    <property type="match status" value="1"/>
</dbReference>
<dbReference type="GO" id="GO:0051539">
    <property type="term" value="F:4 iron, 4 sulfur cluster binding"/>
    <property type="evidence" value="ECO:0007669"/>
    <property type="project" value="UniProtKB-UniRule"/>
</dbReference>
<dbReference type="SFLD" id="SFLDG01066">
    <property type="entry name" value="organic_radical-activating_enz"/>
    <property type="match status" value="1"/>
</dbReference>
<dbReference type="EC" id="1.97.1.4" evidence="8"/>
<dbReference type="RefSeq" id="WP_013386613.1">
    <property type="nucleotide sequence ID" value="NC_014632.1"/>
</dbReference>
<dbReference type="InterPro" id="IPR013785">
    <property type="entry name" value="Aldolase_TIM"/>
</dbReference>
<comment type="subcellular location">
    <subcellularLocation>
        <location evidence="8">Cytoplasm</location>
    </subcellularLocation>
</comment>
<keyword evidence="11" id="KW-1185">Reference proteome</keyword>
<dbReference type="PROSITE" id="PS51918">
    <property type="entry name" value="RADICAL_SAM"/>
    <property type="match status" value="1"/>
</dbReference>
<evidence type="ECO:0000256" key="1">
    <source>
        <dbReference type="ARBA" id="ARBA00009777"/>
    </source>
</evidence>
<dbReference type="AlphaFoldDB" id="E3H746"/>
<name>E3H746_ILYPC</name>
<dbReference type="Gene3D" id="3.20.20.70">
    <property type="entry name" value="Aldolase class I"/>
    <property type="match status" value="1"/>
</dbReference>
<evidence type="ECO:0000256" key="3">
    <source>
        <dbReference type="ARBA" id="ARBA00022691"/>
    </source>
</evidence>
<dbReference type="eggNOG" id="COG1180">
    <property type="taxonomic scope" value="Bacteria"/>
</dbReference>
<dbReference type="SFLD" id="SFLDS00029">
    <property type="entry name" value="Radical_SAM"/>
    <property type="match status" value="1"/>
</dbReference>
<keyword evidence="8" id="KW-0963">Cytoplasm</keyword>
<comment type="cofactor">
    <cofactor evidence="8">
        <name>[4Fe-4S] cluster</name>
        <dbReference type="ChEBI" id="CHEBI:49883"/>
    </cofactor>
    <text evidence="8">Binds 1 [4Fe-4S] cluster. The cluster is coordinated with 3 cysteines and an exchangeable S-adenosyl-L-methionine.</text>
</comment>
<comment type="catalytic activity">
    <reaction evidence="8">
        <text>glycyl-[formate C-acetyltransferase] + reduced [flavodoxin] + S-adenosyl-L-methionine = glycin-2-yl radical-[formate C-acetyltransferase] + semiquinone [flavodoxin] + 5'-deoxyadenosine + L-methionine + H(+)</text>
        <dbReference type="Rhea" id="RHEA:19225"/>
        <dbReference type="Rhea" id="RHEA-COMP:10622"/>
        <dbReference type="Rhea" id="RHEA-COMP:12190"/>
        <dbReference type="Rhea" id="RHEA-COMP:12191"/>
        <dbReference type="Rhea" id="RHEA-COMP:14480"/>
        <dbReference type="ChEBI" id="CHEBI:15378"/>
        <dbReference type="ChEBI" id="CHEBI:17319"/>
        <dbReference type="ChEBI" id="CHEBI:29947"/>
        <dbReference type="ChEBI" id="CHEBI:32722"/>
        <dbReference type="ChEBI" id="CHEBI:57618"/>
        <dbReference type="ChEBI" id="CHEBI:57844"/>
        <dbReference type="ChEBI" id="CHEBI:59789"/>
        <dbReference type="ChEBI" id="CHEBI:140311"/>
        <dbReference type="EC" id="1.97.1.4"/>
    </reaction>
</comment>
<evidence type="ECO:0000313" key="10">
    <source>
        <dbReference type="EMBL" id="ADO81942.1"/>
    </source>
</evidence>
<dbReference type="PROSITE" id="PS01087">
    <property type="entry name" value="RADICAL_ACTIVATING"/>
    <property type="match status" value="1"/>
</dbReference>
<sequence>MGKVLGKLHSYESCGTVDGPGLRYVVFTQGCPLRCKYCHNPDTWHMPDASYEEDANYIVKEISRYKPFFRNGGGMTLSGGEPFMQAEFAKELFRLCKENDINTAVDTSGIYLNDTVKEALEYVDLVLLDIKCIDPEIYKDLTKVELEPTLKFARYLSDIKKPVWIRHVLVPGITDREDLLEKLGDFIASLENVEKMEILPYHSLGEYKWEELGYEYELKGVEPPTKEAVEKAKEIFRKKGVPIR</sequence>
<dbReference type="InterPro" id="IPR012838">
    <property type="entry name" value="PFL1_activating"/>
</dbReference>
<dbReference type="PANTHER" id="PTHR30352:SF5">
    <property type="entry name" value="PYRUVATE FORMATE-LYASE 1-ACTIVATING ENZYME"/>
    <property type="match status" value="1"/>
</dbReference>
<proteinExistence type="inferred from homology"/>
<keyword evidence="6 8" id="KW-0408">Iron</keyword>
<dbReference type="InterPro" id="IPR034457">
    <property type="entry name" value="Organic_radical-activating"/>
</dbReference>